<keyword evidence="3" id="KW-1185">Reference proteome</keyword>
<dbReference type="InterPro" id="IPR002645">
    <property type="entry name" value="STAS_dom"/>
</dbReference>
<dbReference type="InterPro" id="IPR036513">
    <property type="entry name" value="STAS_dom_sf"/>
</dbReference>
<evidence type="ECO:0000256" key="1">
    <source>
        <dbReference type="SAM" id="MobiDB-lite"/>
    </source>
</evidence>
<dbReference type="SUPFAM" id="SSF52091">
    <property type="entry name" value="SpoIIaa-like"/>
    <property type="match status" value="1"/>
</dbReference>
<evidence type="ECO:0000313" key="4">
    <source>
        <dbReference type="WBParaSite" id="PDA_v2.g661.t1"/>
    </source>
</evidence>
<evidence type="ECO:0000259" key="2">
    <source>
        <dbReference type="PROSITE" id="PS50801"/>
    </source>
</evidence>
<sequence length="191" mass="20209">MRFEAPLLFNNCAQFKKDVISVAENIRGQILGVGIGTRTGSMKSANAASIAGTKDIPMRSTLLISGDIVPNYDTVSADSTVNKVVIIDFSAISIIDASGLEAMIEIHTELCDRKFNVSMNGCRDLITLSTATSNHDFEQGSSANAVVNANSYFVTDTSTTGAAPRPSLPETRVSPPPISPIKLRATTSNGN</sequence>
<evidence type="ECO:0000313" key="3">
    <source>
        <dbReference type="Proteomes" id="UP000887578"/>
    </source>
</evidence>
<dbReference type="Proteomes" id="UP000887578">
    <property type="component" value="Unplaced"/>
</dbReference>
<feature type="domain" description="STAS" evidence="2">
    <location>
        <begin position="1"/>
        <end position="110"/>
    </location>
</feature>
<organism evidence="3 4">
    <name type="scientific">Panagrolaimus davidi</name>
    <dbReference type="NCBI Taxonomy" id="227884"/>
    <lineage>
        <taxon>Eukaryota</taxon>
        <taxon>Metazoa</taxon>
        <taxon>Ecdysozoa</taxon>
        <taxon>Nematoda</taxon>
        <taxon>Chromadorea</taxon>
        <taxon>Rhabditida</taxon>
        <taxon>Tylenchina</taxon>
        <taxon>Panagrolaimomorpha</taxon>
        <taxon>Panagrolaimoidea</taxon>
        <taxon>Panagrolaimidae</taxon>
        <taxon>Panagrolaimus</taxon>
    </lineage>
</organism>
<accession>A0A914QRS5</accession>
<dbReference type="Pfam" id="PF01740">
    <property type="entry name" value="STAS"/>
    <property type="match status" value="1"/>
</dbReference>
<dbReference type="AlphaFoldDB" id="A0A914QRS5"/>
<name>A0A914QRS5_9BILA</name>
<dbReference type="Gene3D" id="3.30.750.24">
    <property type="entry name" value="STAS domain"/>
    <property type="match status" value="1"/>
</dbReference>
<dbReference type="WBParaSite" id="PDA_v2.g661.t1">
    <property type="protein sequence ID" value="PDA_v2.g661.t1"/>
    <property type="gene ID" value="PDA_v2.g661"/>
</dbReference>
<feature type="region of interest" description="Disordered" evidence="1">
    <location>
        <begin position="157"/>
        <end position="191"/>
    </location>
</feature>
<protein>
    <submittedName>
        <fullName evidence="4">STAS domain-containing protein</fullName>
    </submittedName>
</protein>
<reference evidence="4" key="1">
    <citation type="submission" date="2022-11" db="UniProtKB">
        <authorList>
            <consortium name="WormBaseParasite"/>
        </authorList>
    </citation>
    <scope>IDENTIFICATION</scope>
</reference>
<proteinExistence type="predicted"/>
<dbReference type="PROSITE" id="PS50801">
    <property type="entry name" value="STAS"/>
    <property type="match status" value="1"/>
</dbReference>